<evidence type="ECO:0000256" key="1">
    <source>
        <dbReference type="SAM" id="Phobius"/>
    </source>
</evidence>
<sequence>MVKATRHTHGHSAGHTRTWWIGVLFSIGSVCFLVGPFPGFVELVGSHTDGMVFFVGSIFFTTAAALQLLDGVVTHEDRLDLWASIVQLGGTLYFNVSTWRALDSALDDPTAYDKLVWAPDAIGSVLFLVSGLMAYAATSGGVFRRWPRTRPGAIAAWNLLGCVAFGISAIGAYLVPDTGDVVDLAAANVGTSFGALCFLVGALLLLPRQPQVTA</sequence>
<feature type="transmembrane region" description="Helical" evidence="1">
    <location>
        <begin position="51"/>
        <end position="69"/>
    </location>
</feature>
<feature type="transmembrane region" description="Helical" evidence="1">
    <location>
        <begin position="20"/>
        <end position="39"/>
    </location>
</feature>
<accession>A0ABW0BIS6</accession>
<dbReference type="RefSeq" id="WP_378589859.1">
    <property type="nucleotide sequence ID" value="NZ_JBHSKD010000009.1"/>
</dbReference>
<gene>
    <name evidence="2" type="ORF">ACFPGP_10495</name>
</gene>
<keyword evidence="1" id="KW-0812">Transmembrane</keyword>
<evidence type="ECO:0008006" key="4">
    <source>
        <dbReference type="Google" id="ProtNLM"/>
    </source>
</evidence>
<evidence type="ECO:0000313" key="3">
    <source>
        <dbReference type="Proteomes" id="UP001596087"/>
    </source>
</evidence>
<comment type="caution">
    <text evidence="2">The sequence shown here is derived from an EMBL/GenBank/DDBJ whole genome shotgun (WGS) entry which is preliminary data.</text>
</comment>
<keyword evidence="3" id="KW-1185">Reference proteome</keyword>
<dbReference type="Proteomes" id="UP001596087">
    <property type="component" value="Unassembled WGS sequence"/>
</dbReference>
<protein>
    <recommendedName>
        <fullName evidence="4">YrhK domain-containing protein</fullName>
    </recommendedName>
</protein>
<proteinExistence type="predicted"/>
<dbReference type="EMBL" id="JBHSKD010000009">
    <property type="protein sequence ID" value="MFC5177103.1"/>
    <property type="molecule type" value="Genomic_DNA"/>
</dbReference>
<feature type="transmembrane region" description="Helical" evidence="1">
    <location>
        <begin position="81"/>
        <end position="102"/>
    </location>
</feature>
<keyword evidence="1" id="KW-0472">Membrane</keyword>
<organism evidence="2 3">
    <name type="scientific">Nocardioides taihuensis</name>
    <dbReference type="NCBI Taxonomy" id="1835606"/>
    <lineage>
        <taxon>Bacteria</taxon>
        <taxon>Bacillati</taxon>
        <taxon>Actinomycetota</taxon>
        <taxon>Actinomycetes</taxon>
        <taxon>Propionibacteriales</taxon>
        <taxon>Nocardioidaceae</taxon>
        <taxon>Nocardioides</taxon>
    </lineage>
</organism>
<name>A0ABW0BIS6_9ACTN</name>
<feature type="transmembrane region" description="Helical" evidence="1">
    <location>
        <begin position="122"/>
        <end position="143"/>
    </location>
</feature>
<feature type="transmembrane region" description="Helical" evidence="1">
    <location>
        <begin position="155"/>
        <end position="175"/>
    </location>
</feature>
<keyword evidence="1" id="KW-1133">Transmembrane helix</keyword>
<reference evidence="3" key="1">
    <citation type="journal article" date="2019" name="Int. J. Syst. Evol. Microbiol.">
        <title>The Global Catalogue of Microorganisms (GCM) 10K type strain sequencing project: providing services to taxonomists for standard genome sequencing and annotation.</title>
        <authorList>
            <consortium name="The Broad Institute Genomics Platform"/>
            <consortium name="The Broad Institute Genome Sequencing Center for Infectious Disease"/>
            <person name="Wu L."/>
            <person name="Ma J."/>
        </authorList>
    </citation>
    <scope>NUCLEOTIDE SEQUENCE [LARGE SCALE GENOMIC DNA]</scope>
    <source>
        <strain evidence="3">DFY41</strain>
    </source>
</reference>
<feature type="transmembrane region" description="Helical" evidence="1">
    <location>
        <begin position="187"/>
        <end position="206"/>
    </location>
</feature>
<evidence type="ECO:0000313" key="2">
    <source>
        <dbReference type="EMBL" id="MFC5177103.1"/>
    </source>
</evidence>